<feature type="compositionally biased region" description="Pro residues" evidence="1">
    <location>
        <begin position="8"/>
        <end position="21"/>
    </location>
</feature>
<evidence type="ECO:0000256" key="1">
    <source>
        <dbReference type="SAM" id="MobiDB-lite"/>
    </source>
</evidence>
<sequence>MYPALSPSTPPGVQPSAPPLPDEGYDSSGNSRGIVRPHSISPFTRNVRSKGDEEEQMDVEAAISTLVSFSNTRREISTVSTFGEEDVAVRTFSTSTPTTPAAAPRPEHPPRIVSRRVLPLDTPRPRPLHRASAALGAPPRDGNESSSEEEGELPDIPESPASPTYSDITVRRLVYFF</sequence>
<proteinExistence type="predicted"/>
<evidence type="ECO:0000313" key="3">
    <source>
        <dbReference type="RefSeq" id="XP_022303271.1"/>
    </source>
</evidence>
<name>A0A8B8BK14_CRAVI</name>
<feature type="region of interest" description="Disordered" evidence="1">
    <location>
        <begin position="1"/>
        <end position="56"/>
    </location>
</feature>
<reference evidence="3" key="1">
    <citation type="submission" date="2025-08" db="UniProtKB">
        <authorList>
            <consortium name="RefSeq"/>
        </authorList>
    </citation>
    <scope>IDENTIFICATION</scope>
    <source>
        <tissue evidence="3">Whole sample</tissue>
    </source>
</reference>
<evidence type="ECO:0000313" key="2">
    <source>
        <dbReference type="Proteomes" id="UP000694844"/>
    </source>
</evidence>
<keyword evidence="2" id="KW-1185">Reference proteome</keyword>
<dbReference type="AlphaFoldDB" id="A0A8B8BK14"/>
<dbReference type="Proteomes" id="UP000694844">
    <property type="component" value="Chromosome 9"/>
</dbReference>
<organism evidence="2 3">
    <name type="scientific">Crassostrea virginica</name>
    <name type="common">Eastern oyster</name>
    <dbReference type="NCBI Taxonomy" id="6565"/>
    <lineage>
        <taxon>Eukaryota</taxon>
        <taxon>Metazoa</taxon>
        <taxon>Spiralia</taxon>
        <taxon>Lophotrochozoa</taxon>
        <taxon>Mollusca</taxon>
        <taxon>Bivalvia</taxon>
        <taxon>Autobranchia</taxon>
        <taxon>Pteriomorphia</taxon>
        <taxon>Ostreida</taxon>
        <taxon>Ostreoidea</taxon>
        <taxon>Ostreidae</taxon>
        <taxon>Crassostrea</taxon>
    </lineage>
</organism>
<feature type="compositionally biased region" description="Low complexity" evidence="1">
    <location>
        <begin position="91"/>
        <end position="104"/>
    </location>
</feature>
<gene>
    <name evidence="3" type="primary">LOC111110901</name>
</gene>
<dbReference type="RefSeq" id="XP_022303271.1">
    <property type="nucleotide sequence ID" value="XM_022447563.1"/>
</dbReference>
<dbReference type="KEGG" id="cvn:111110901"/>
<accession>A0A8B8BK14</accession>
<dbReference type="GeneID" id="111110901"/>
<protein>
    <submittedName>
        <fullName evidence="3">Uncharacterized protein LOC111110901</fullName>
    </submittedName>
</protein>
<feature type="region of interest" description="Disordered" evidence="1">
    <location>
        <begin position="91"/>
        <end position="164"/>
    </location>
</feature>
<feature type="compositionally biased region" description="Acidic residues" evidence="1">
    <location>
        <begin position="146"/>
        <end position="155"/>
    </location>
</feature>